<evidence type="ECO:0000313" key="10">
    <source>
        <dbReference type="Proteomes" id="UP000199025"/>
    </source>
</evidence>
<proteinExistence type="inferred from homology"/>
<dbReference type="RefSeq" id="WP_091515280.1">
    <property type="nucleotide sequence ID" value="NZ_CBDRCA010000061.1"/>
</dbReference>
<evidence type="ECO:0000256" key="7">
    <source>
        <dbReference type="SAM" id="Phobius"/>
    </source>
</evidence>
<dbReference type="InterPro" id="IPR052173">
    <property type="entry name" value="Beta-lactam_resp_regulator"/>
</dbReference>
<organism evidence="9 10">
    <name type="scientific">Amycolatopsis sacchari</name>
    <dbReference type="NCBI Taxonomy" id="115433"/>
    <lineage>
        <taxon>Bacteria</taxon>
        <taxon>Bacillati</taxon>
        <taxon>Actinomycetota</taxon>
        <taxon>Actinomycetes</taxon>
        <taxon>Pseudonocardiales</taxon>
        <taxon>Pseudonocardiaceae</taxon>
        <taxon>Amycolatopsis</taxon>
    </lineage>
</organism>
<feature type="transmembrane region" description="Helical" evidence="7">
    <location>
        <begin position="30"/>
        <end position="61"/>
    </location>
</feature>
<dbReference type="PANTHER" id="PTHR34978">
    <property type="entry name" value="POSSIBLE SENSOR-TRANSDUCER PROTEIN BLAR"/>
    <property type="match status" value="1"/>
</dbReference>
<keyword evidence="7" id="KW-0472">Membrane</keyword>
<keyword evidence="7" id="KW-0812">Transmembrane</keyword>
<keyword evidence="2" id="KW-0479">Metal-binding</keyword>
<dbReference type="GO" id="GO:0006508">
    <property type="term" value="P:proteolysis"/>
    <property type="evidence" value="ECO:0007669"/>
    <property type="project" value="UniProtKB-KW"/>
</dbReference>
<dbReference type="Pfam" id="PF01435">
    <property type="entry name" value="Peptidase_M48"/>
    <property type="match status" value="1"/>
</dbReference>
<feature type="domain" description="Peptidase M48" evidence="8">
    <location>
        <begin position="128"/>
        <end position="184"/>
    </location>
</feature>
<dbReference type="STRING" id="115433.SAMN05421835_12958"/>
<feature type="transmembrane region" description="Helical" evidence="7">
    <location>
        <begin position="6"/>
        <end position="23"/>
    </location>
</feature>
<accession>A0A1I4BMP1</accession>
<dbReference type="GO" id="GO:0004222">
    <property type="term" value="F:metalloendopeptidase activity"/>
    <property type="evidence" value="ECO:0007669"/>
    <property type="project" value="InterPro"/>
</dbReference>
<name>A0A1I4BMP1_9PSEU</name>
<dbReference type="Proteomes" id="UP000199025">
    <property type="component" value="Unassembled WGS sequence"/>
</dbReference>
<dbReference type="PANTHER" id="PTHR34978:SF3">
    <property type="entry name" value="SLR0241 PROTEIN"/>
    <property type="match status" value="1"/>
</dbReference>
<evidence type="ECO:0000256" key="4">
    <source>
        <dbReference type="ARBA" id="ARBA00022833"/>
    </source>
</evidence>
<evidence type="ECO:0000256" key="2">
    <source>
        <dbReference type="ARBA" id="ARBA00022723"/>
    </source>
</evidence>
<dbReference type="InterPro" id="IPR001915">
    <property type="entry name" value="Peptidase_M48"/>
</dbReference>
<protein>
    <submittedName>
        <fullName evidence="9">Signal transducer regulating beta-lactamase production, contains metallopeptidase domain</fullName>
    </submittedName>
</protein>
<evidence type="ECO:0000256" key="3">
    <source>
        <dbReference type="ARBA" id="ARBA00022801"/>
    </source>
</evidence>
<dbReference type="OrthoDB" id="3541294at2"/>
<evidence type="ECO:0000256" key="5">
    <source>
        <dbReference type="ARBA" id="ARBA00023049"/>
    </source>
</evidence>
<comment type="similarity">
    <text evidence="6">Belongs to the peptidase M48 family.</text>
</comment>
<comment type="cofactor">
    <cofactor evidence="6">
        <name>Zn(2+)</name>
        <dbReference type="ChEBI" id="CHEBI:29105"/>
    </cofactor>
    <text evidence="6">Binds 1 zinc ion per subunit.</text>
</comment>
<dbReference type="EMBL" id="FORP01000029">
    <property type="protein sequence ID" value="SFK70112.1"/>
    <property type="molecule type" value="Genomic_DNA"/>
</dbReference>
<dbReference type="AlphaFoldDB" id="A0A1I4BMP1"/>
<dbReference type="Gene3D" id="3.30.2010.10">
    <property type="entry name" value="Metalloproteases ('zincins'), catalytic domain"/>
    <property type="match status" value="1"/>
</dbReference>
<dbReference type="GO" id="GO:0046872">
    <property type="term" value="F:metal ion binding"/>
    <property type="evidence" value="ECO:0007669"/>
    <property type="project" value="UniProtKB-KW"/>
</dbReference>
<keyword evidence="4 6" id="KW-0862">Zinc</keyword>
<evidence type="ECO:0000256" key="6">
    <source>
        <dbReference type="RuleBase" id="RU003983"/>
    </source>
</evidence>
<keyword evidence="1 6" id="KW-0645">Protease</keyword>
<gene>
    <name evidence="9" type="ORF">SAMN05421835_12958</name>
</gene>
<evidence type="ECO:0000259" key="8">
    <source>
        <dbReference type="Pfam" id="PF01435"/>
    </source>
</evidence>
<keyword evidence="7" id="KW-1133">Transmembrane helix</keyword>
<keyword evidence="3 6" id="KW-0378">Hydrolase</keyword>
<evidence type="ECO:0000256" key="1">
    <source>
        <dbReference type="ARBA" id="ARBA00022670"/>
    </source>
</evidence>
<keyword evidence="5 6" id="KW-0482">Metalloprotease</keyword>
<evidence type="ECO:0000313" key="9">
    <source>
        <dbReference type="EMBL" id="SFK70112.1"/>
    </source>
</evidence>
<feature type="transmembrane region" description="Helical" evidence="7">
    <location>
        <begin position="81"/>
        <end position="101"/>
    </location>
</feature>
<sequence>MDADILVPLLLPLLAWPVSRFVAPRLPPRVAGWLLTGSSLLLAAASTVALLLLAFAGLSLIPAVAEAGHWSPGVLRNLDAVNVPVSIASGVLLVVLGGRLFRTAVRYRRWARQLSRELDEHSRDGGVVILPGAEPVAFSAPGRGGRIAISSGMLAALSPKERGALLAHERAHLHLRHHLFLITVALSSALNPLLRPLGTATAFALERWADETAATHLGDRSLVARAVAKAALAGRTPHPFALAASGGPVPRRVSALLAAPAPARPAAMLAGALVLGLAALSAQTALDGASDLHDGIEIAQATAPGQNPAAHHGAPALR</sequence>
<keyword evidence="10" id="KW-1185">Reference proteome</keyword>
<reference evidence="9 10" key="1">
    <citation type="submission" date="2016-10" db="EMBL/GenBank/DDBJ databases">
        <authorList>
            <person name="de Groot N.N."/>
        </authorList>
    </citation>
    <scope>NUCLEOTIDE SEQUENCE [LARGE SCALE GENOMIC DNA]</scope>
    <source>
        <strain evidence="9 10">DSM 44468</strain>
    </source>
</reference>